<evidence type="ECO:0000256" key="1">
    <source>
        <dbReference type="ARBA" id="ARBA00004613"/>
    </source>
</evidence>
<dbReference type="InterPro" id="IPR011001">
    <property type="entry name" value="Saposin-like"/>
</dbReference>
<sequence length="2115" mass="242207">MLKAISVGLLFLLCLSFTFGYPHECAHGPEYWCKTFVTASECGALRHCTDTVWKYQQYESEDESTTCDWCKKILEKSSEAIGLIENNDALVKSTLLNGCQLFPYATISAQCTTVMTTYLPSVLVLLKNHRFHTLCRLMKACDVQEQKPELPESITQKQILVGGKRCTWGPSYWCSSLQNAHECQSVKHCSTKVWPNQLVNEKDNICQYCEFALTKLRRILETNETEITVDKYLAGACSMLPTKELIDQCVKMLTDYSEQLLVLLRTNMDPGVICHLVHMCKDSTIVTRTEIKEQLKVAVIVNDEDSIQEIKSSLDEETKMLCPVLVRATADLFNEGKQQKEIQMLNRDDCKKLQNIELVQKCVKLVDTYQSEIYRHVMNRVELSKICGLVYSSSEKEQQIGQVTSDVECELCTVVTSIAKRMLETKHSEDNVIRYIEQEMCSRLQSLDKKACQNLLQEKGREMLNSLTSGTHPMLLCTHFKVCLTEISLPSSPLQKEEIIDFLKNDICKKLGVFKDVCDALIDKEGKNIIQLLINDVVRIIHFLGLCPKLMTFLDNLAVHDDKNKCKRCIDDFTRRKHISERLITKASEFMKHLCGQLPQKDECEKQVDASVNDLLKYIQSLDPQSICVELKMCDKTTALLYKPDLLFKHDVVNMDSVNCTLCRLAFDLIKKALQSNATEEQILDYIKTDICKKLPSLDKLCERLINAEGPKILELLAGDIDPHKVCQIIGICPNDQTILACKDKCECCVDKVESYESKATSFIQSMVSSMKTFCGHLPVSEQCSQMVDNFSTRMDSYISSLDSKRICQTLRFCPTGQLGIEMIHDRCPHCQDQLESKRKFLLSSVDKISDNLKSLCDYTPWDKDCQSVIDRSMLTLNEKIEKINPNEWCLKREYCPKTLTSKHLERQLENYLKDEICSKGDESFQLLCKQLVSFDEKKSEMEALFKSILNRNGQLEGSELCEFDEENNDKECKPNVEDLKDCNDKCDCCVKLYKKKKTYNLKQIETLRSGLLATCDWSSSKTQCTNWFNRVCDRMRTKVDQSDSENFCKRIGLCSSQINTPIAMKSELIIVKTENDEQKCKSADKCECCVDRIQQRTNRLKLLINHISCDNIPWNKNCKNSVTREQQRSLNEIEKIEPQQICQHLGFCSADHSSLLNSHSEMLVHTQYSQLDSLNERLGVYKKLNKSLKTYIQNEVCLRYGQLAPLCKHIIGSVNSMEYEKVYLALLTKNTYYIRQDVDEKLAEHKRLNIDVCQGCKDVVQATKDFWTQAIETVRSSLLHTCDWCPVKDECRDFYTRTFDYVKDYLDKIDPEQWCQATRLCPTSSVTVTGDRCEQCTSRLQNRKDCFIRTIDRLTSYFDDLCQRFADKQCQNFVKEQSNRAKEWVQMFDPKETCQHMGFCTMISNDNEYQQDRSFDEYEKQFQSRIEDEICSKLGPFNSICRQVARGNMKEVQTTKINLNIKDLVELGEKNIFTAKFLNECSNDKCGCCVKHIKCKIAHAKELTHELTETLTSLCDYCPVKRRCKLYFEKREEQFDKCLDYIKPRHACTKAGFCPNKTEEETLTDIINVVPSHIDIPLSNTHLCDKMGPFAQACKEVLGSVSQFGEKMNLIEDYLPKASVNLISTVGDNSNQTCIMCEFVMNLLKSYITKKSTEQQIEQSLDRICQEMPSSLKQECLLLIENYSPAILSVLAQEFDPKSVCQKLRICTKELSQRLSTEHLTKASLSSCGICDYFSTYLHFAIQRDSSETAVQKALQTVCTHLVVDKRMECETLLALYTPQIVSHALKLDMGNNFCKELKICQTPMIELSPGIKTPAGVVHVPLTRVQTPIHHPHLSSYDLKQVIDKNVDAEPQCIICHYVVSYLDAILKNNKSEAAIESALEQVCSILPAKERGQCDQFIKNYGPILAKLVEELADPQIVCRYMGLCQVIVDKESATIISEKPSSTSSHDNHQYVHIQIPASTHQTSPFTCTICTFVVSRLKKIIVENKTEGKVIQALENTCTLFSAFDLRQECKSFVDEYGPYLVQMVSQDIDAKIVCQNLQICQKSEQNQPWKMTTKSTDIELLSLSTIKKSHAKCIFGINYWCTSRQNAELCNAVEICEHQIWSKQKNIII</sequence>
<dbReference type="GO" id="GO:0006665">
    <property type="term" value="P:sphingolipid metabolic process"/>
    <property type="evidence" value="ECO:0007669"/>
    <property type="project" value="InterPro"/>
</dbReference>
<evidence type="ECO:0000259" key="9">
    <source>
        <dbReference type="PROSITE" id="PS51110"/>
    </source>
</evidence>
<feature type="domain" description="Saposin B-type" evidence="8">
    <location>
        <begin position="315"/>
        <end position="397"/>
    </location>
</feature>
<evidence type="ECO:0000313" key="10">
    <source>
        <dbReference type="EMBL" id="CAF0834813.1"/>
    </source>
</evidence>
<dbReference type="PROSITE" id="PS51110">
    <property type="entry name" value="SAP_A"/>
    <property type="match status" value="3"/>
</dbReference>
<proteinExistence type="predicted"/>
<dbReference type="InterPro" id="IPR008138">
    <property type="entry name" value="SapB_2"/>
</dbReference>
<evidence type="ECO:0000259" key="8">
    <source>
        <dbReference type="PROSITE" id="PS50015"/>
    </source>
</evidence>
<dbReference type="PRINTS" id="PR01797">
    <property type="entry name" value="SAPOSIN"/>
</dbReference>
<dbReference type="OrthoDB" id="69496at2759"/>
<dbReference type="Gene3D" id="1.10.225.10">
    <property type="entry name" value="Saposin-like"/>
    <property type="match status" value="12"/>
</dbReference>
<accession>A0A813VCS8</accession>
<dbReference type="Pfam" id="PF03489">
    <property type="entry name" value="SapB_2"/>
    <property type="match status" value="5"/>
</dbReference>
<keyword evidence="4" id="KW-0677">Repeat</keyword>
<dbReference type="PANTHER" id="PTHR11480:SF3">
    <property type="entry name" value="BCDNA.GH08312"/>
    <property type="match status" value="1"/>
</dbReference>
<dbReference type="Pfam" id="PF02199">
    <property type="entry name" value="SapA"/>
    <property type="match status" value="3"/>
</dbReference>
<dbReference type="GO" id="GO:0005764">
    <property type="term" value="C:lysosome"/>
    <property type="evidence" value="ECO:0007669"/>
    <property type="project" value="InterPro"/>
</dbReference>
<dbReference type="InterPro" id="IPR051428">
    <property type="entry name" value="Sphingo_Act-Surfact_Prot"/>
</dbReference>
<dbReference type="PANTHER" id="PTHR11480">
    <property type="entry name" value="SAPOSIN-RELATED"/>
    <property type="match status" value="1"/>
</dbReference>
<feature type="domain" description="Saposin B-type" evidence="8">
    <location>
        <begin position="656"/>
        <end position="737"/>
    </location>
</feature>
<evidence type="ECO:0000256" key="4">
    <source>
        <dbReference type="ARBA" id="ARBA00022737"/>
    </source>
</evidence>
<dbReference type="InterPro" id="IPR008373">
    <property type="entry name" value="Saposin"/>
</dbReference>
<comment type="caution">
    <text evidence="10">The sequence shown here is derived from an EMBL/GenBank/DDBJ whole genome shotgun (WGS) entry which is preliminary data.</text>
</comment>
<keyword evidence="5" id="KW-1015">Disulfide bond</keyword>
<dbReference type="InterPro" id="IPR007856">
    <property type="entry name" value="SapB_1"/>
</dbReference>
<dbReference type="SUPFAM" id="SSF47862">
    <property type="entry name" value="Saposin"/>
    <property type="match status" value="13"/>
</dbReference>
<feature type="domain" description="Saposin A-type" evidence="9">
    <location>
        <begin position="2072"/>
        <end position="2112"/>
    </location>
</feature>
<dbReference type="EMBL" id="CAJNOQ010000753">
    <property type="protein sequence ID" value="CAF0834813.1"/>
    <property type="molecule type" value="Genomic_DNA"/>
</dbReference>
<keyword evidence="3 7" id="KW-0732">Signal</keyword>
<dbReference type="Proteomes" id="UP000663829">
    <property type="component" value="Unassembled WGS sequence"/>
</dbReference>
<feature type="domain" description="Saposin B-type" evidence="8">
    <location>
        <begin position="562"/>
        <end position="638"/>
    </location>
</feature>
<evidence type="ECO:0000256" key="5">
    <source>
        <dbReference type="ARBA" id="ARBA00023157"/>
    </source>
</evidence>
<feature type="signal peptide" evidence="7">
    <location>
        <begin position="1"/>
        <end position="20"/>
    </location>
</feature>
<gene>
    <name evidence="10" type="ORF">GPM918_LOCUS5246</name>
    <name evidence="11" type="ORF">SRO942_LOCUS5246</name>
</gene>
<keyword evidence="6" id="KW-0325">Glycoprotein</keyword>
<feature type="domain" description="Saposin B-type" evidence="8">
    <location>
        <begin position="405"/>
        <end position="487"/>
    </location>
</feature>
<feature type="domain" description="Saposin B-type" evidence="8">
    <location>
        <begin position="1968"/>
        <end position="2050"/>
    </location>
</feature>
<feature type="domain" description="Saposin A-type" evidence="9">
    <location>
        <begin position="18"/>
        <end position="58"/>
    </location>
</feature>
<dbReference type="Pfam" id="PF05184">
    <property type="entry name" value="SapB_1"/>
    <property type="match status" value="5"/>
</dbReference>
<evidence type="ECO:0000256" key="6">
    <source>
        <dbReference type="ARBA" id="ARBA00023180"/>
    </source>
</evidence>
<comment type="subcellular location">
    <subcellularLocation>
        <location evidence="1">Secreted</location>
    </subcellularLocation>
</comment>
<dbReference type="InterPro" id="IPR003119">
    <property type="entry name" value="SAP_A"/>
</dbReference>
<dbReference type="FunFam" id="1.10.225.10:FF:000002">
    <property type="entry name" value="prosaposin isoform X2"/>
    <property type="match status" value="1"/>
</dbReference>
<feature type="chain" id="PRO_5036223233" description="Proactivator polypeptide" evidence="7">
    <location>
        <begin position="21"/>
        <end position="2115"/>
    </location>
</feature>
<dbReference type="GO" id="GO:0005576">
    <property type="term" value="C:extracellular region"/>
    <property type="evidence" value="ECO:0007669"/>
    <property type="project" value="UniProtKB-SubCell"/>
</dbReference>
<keyword evidence="2" id="KW-0964">Secreted</keyword>
<evidence type="ECO:0008006" key="13">
    <source>
        <dbReference type="Google" id="ProtNLM"/>
    </source>
</evidence>
<reference evidence="10" key="1">
    <citation type="submission" date="2021-02" db="EMBL/GenBank/DDBJ databases">
        <authorList>
            <person name="Nowell W R."/>
        </authorList>
    </citation>
    <scope>NUCLEOTIDE SEQUENCE</scope>
</reference>
<dbReference type="PROSITE" id="PS50015">
    <property type="entry name" value="SAP_B"/>
    <property type="match status" value="12"/>
</dbReference>
<feature type="domain" description="Saposin B-type" evidence="8">
    <location>
        <begin position="202"/>
        <end position="284"/>
    </location>
</feature>
<evidence type="ECO:0000256" key="2">
    <source>
        <dbReference type="ARBA" id="ARBA00022525"/>
    </source>
</evidence>
<dbReference type="EMBL" id="CAJOBC010000753">
    <property type="protein sequence ID" value="CAF3621972.1"/>
    <property type="molecule type" value="Genomic_DNA"/>
</dbReference>
<evidence type="ECO:0000313" key="11">
    <source>
        <dbReference type="EMBL" id="CAF3621972.1"/>
    </source>
</evidence>
<feature type="domain" description="Saposin A-type" evidence="9">
    <location>
        <begin position="159"/>
        <end position="199"/>
    </location>
</feature>
<evidence type="ECO:0000313" key="12">
    <source>
        <dbReference type="Proteomes" id="UP000663829"/>
    </source>
</evidence>
<feature type="domain" description="Saposin B-type" evidence="8">
    <location>
        <begin position="742"/>
        <end position="818"/>
    </location>
</feature>
<feature type="domain" description="Saposin B-type" evidence="8">
    <location>
        <begin position="1725"/>
        <end position="1806"/>
    </location>
</feature>
<dbReference type="InterPro" id="IPR008139">
    <property type="entry name" value="SaposinB_dom"/>
</dbReference>
<name>A0A813VCS8_9BILA</name>
<dbReference type="Proteomes" id="UP000681722">
    <property type="component" value="Unassembled WGS sequence"/>
</dbReference>
<organism evidence="10 12">
    <name type="scientific">Didymodactylos carnosus</name>
    <dbReference type="NCBI Taxonomy" id="1234261"/>
    <lineage>
        <taxon>Eukaryota</taxon>
        <taxon>Metazoa</taxon>
        <taxon>Spiralia</taxon>
        <taxon>Gnathifera</taxon>
        <taxon>Rotifera</taxon>
        <taxon>Eurotatoria</taxon>
        <taxon>Bdelloidea</taxon>
        <taxon>Philodinida</taxon>
        <taxon>Philodinidae</taxon>
        <taxon>Didymodactylos</taxon>
    </lineage>
</organism>
<dbReference type="SMART" id="SM00162">
    <property type="entry name" value="SAPA"/>
    <property type="match status" value="3"/>
</dbReference>
<keyword evidence="12" id="KW-1185">Reference proteome</keyword>
<dbReference type="SMART" id="SM00741">
    <property type="entry name" value="SapB"/>
    <property type="match status" value="15"/>
</dbReference>
<feature type="domain" description="Saposin B-type" evidence="8">
    <location>
        <begin position="63"/>
        <end position="145"/>
    </location>
</feature>
<feature type="domain" description="Saposin B-type" evidence="8">
    <location>
        <begin position="1851"/>
        <end position="1932"/>
    </location>
</feature>
<feature type="domain" description="Saposin B-type" evidence="8">
    <location>
        <begin position="1631"/>
        <end position="1712"/>
    </location>
</feature>
<evidence type="ECO:0000256" key="7">
    <source>
        <dbReference type="SAM" id="SignalP"/>
    </source>
</evidence>
<dbReference type="GO" id="GO:0016020">
    <property type="term" value="C:membrane"/>
    <property type="evidence" value="ECO:0007669"/>
    <property type="project" value="GOC"/>
</dbReference>
<evidence type="ECO:0000256" key="3">
    <source>
        <dbReference type="ARBA" id="ARBA00022729"/>
    </source>
</evidence>
<protein>
    <recommendedName>
        <fullName evidence="13">Proactivator polypeptide</fullName>
    </recommendedName>
</protein>
<feature type="domain" description="Saposin B-type" evidence="8">
    <location>
        <begin position="1250"/>
        <end position="1326"/>
    </location>
</feature>